<dbReference type="Proteomes" id="UP000630353">
    <property type="component" value="Unassembled WGS sequence"/>
</dbReference>
<dbReference type="PANTHER" id="PTHR40202:SF1">
    <property type="entry name" value="HD DOMAIN-CONTAINING PROTEIN"/>
    <property type="match status" value="1"/>
</dbReference>
<dbReference type="InterPro" id="IPR052567">
    <property type="entry name" value="OP_Dioxygenase"/>
</dbReference>
<dbReference type="Gene3D" id="1.10.3210.10">
    <property type="entry name" value="Hypothetical protein af1432"/>
    <property type="match status" value="1"/>
</dbReference>
<protein>
    <submittedName>
        <fullName evidence="2">Peptidase</fullName>
    </submittedName>
</protein>
<dbReference type="EMBL" id="BMZS01000003">
    <property type="protein sequence ID" value="GHD45940.1"/>
    <property type="molecule type" value="Genomic_DNA"/>
</dbReference>
<evidence type="ECO:0000313" key="2">
    <source>
        <dbReference type="EMBL" id="GHD45940.1"/>
    </source>
</evidence>
<accession>A0A919CNK9</accession>
<evidence type="ECO:0000313" key="3">
    <source>
        <dbReference type="Proteomes" id="UP000630353"/>
    </source>
</evidence>
<reference evidence="2" key="1">
    <citation type="journal article" date="2014" name="Int. J. Syst. Evol. Microbiol.">
        <title>Complete genome sequence of Corynebacterium casei LMG S-19264T (=DSM 44701T), isolated from a smear-ripened cheese.</title>
        <authorList>
            <consortium name="US DOE Joint Genome Institute (JGI-PGF)"/>
            <person name="Walter F."/>
            <person name="Albersmeier A."/>
            <person name="Kalinowski J."/>
            <person name="Ruckert C."/>
        </authorList>
    </citation>
    <scope>NUCLEOTIDE SEQUENCE</scope>
    <source>
        <strain evidence="2">KCTC 42651</strain>
    </source>
</reference>
<dbReference type="InterPro" id="IPR006674">
    <property type="entry name" value="HD_domain"/>
</dbReference>
<feature type="domain" description="HD" evidence="1">
    <location>
        <begin position="56"/>
        <end position="124"/>
    </location>
</feature>
<organism evidence="2 3">
    <name type="scientific">Thalassobaculum fulvum</name>
    <dbReference type="NCBI Taxonomy" id="1633335"/>
    <lineage>
        <taxon>Bacteria</taxon>
        <taxon>Pseudomonadati</taxon>
        <taxon>Pseudomonadota</taxon>
        <taxon>Alphaproteobacteria</taxon>
        <taxon>Rhodospirillales</taxon>
        <taxon>Thalassobaculaceae</taxon>
        <taxon>Thalassobaculum</taxon>
    </lineage>
</organism>
<keyword evidence="3" id="KW-1185">Reference proteome</keyword>
<comment type="caution">
    <text evidence="2">The sequence shown here is derived from an EMBL/GenBank/DDBJ whole genome shotgun (WGS) entry which is preliminary data.</text>
</comment>
<dbReference type="AlphaFoldDB" id="A0A919CNK9"/>
<evidence type="ECO:0000259" key="1">
    <source>
        <dbReference type="Pfam" id="PF01966"/>
    </source>
</evidence>
<dbReference type="Pfam" id="PF01966">
    <property type="entry name" value="HD"/>
    <property type="match status" value="1"/>
</dbReference>
<reference evidence="2" key="2">
    <citation type="submission" date="2020-09" db="EMBL/GenBank/DDBJ databases">
        <authorList>
            <person name="Sun Q."/>
            <person name="Kim S."/>
        </authorList>
    </citation>
    <scope>NUCLEOTIDE SEQUENCE</scope>
    <source>
        <strain evidence="2">KCTC 42651</strain>
    </source>
</reference>
<dbReference type="PANTHER" id="PTHR40202">
    <property type="match status" value="1"/>
</dbReference>
<dbReference type="RefSeq" id="WP_229836595.1">
    <property type="nucleotide sequence ID" value="NZ_BMZS01000003.1"/>
</dbReference>
<gene>
    <name evidence="2" type="ORF">GCM10017083_14560</name>
</gene>
<dbReference type="SUPFAM" id="SSF109604">
    <property type="entry name" value="HD-domain/PDEase-like"/>
    <property type="match status" value="1"/>
</dbReference>
<name>A0A919CNK9_9PROT</name>
<proteinExistence type="predicted"/>
<sequence>MNEMTTVGFTEMKHGSRADYELLARREDEYAAGTADRILAQLAKLGDGLSGYRISRLEHSIQSAARAEADGADIDWIVAALLHDIGDELAPHNHDSIAADIIRPYVREQVSWVVQHHGIFQMVYYAHHYGKDPEARRKYADNPYYQDAVDFCERWDQASFDPDYRSPPLEHFAPMVREVFGRPAWDGTVLRKGEREPLVR</sequence>